<accession>A0A432MJ07</accession>
<proteinExistence type="predicted"/>
<dbReference type="Proteomes" id="UP000280296">
    <property type="component" value="Unassembled WGS sequence"/>
</dbReference>
<dbReference type="Gene3D" id="3.20.20.210">
    <property type="match status" value="1"/>
</dbReference>
<reference evidence="5 6" key="1">
    <citation type="submission" date="2018-12" db="EMBL/GenBank/DDBJ databases">
        <authorList>
            <person name="Toschakov S.V."/>
        </authorList>
    </citation>
    <scope>NUCLEOTIDE SEQUENCE [LARGE SCALE GENOMIC DNA]</scope>
    <source>
        <strain evidence="5 6">GM2012</strain>
    </source>
</reference>
<keyword evidence="2" id="KW-0479">Metal-binding</keyword>
<comment type="caution">
    <text evidence="5">The sequence shown here is derived from an EMBL/GenBank/DDBJ whole genome shotgun (WGS) entry which is preliminary data.</text>
</comment>
<dbReference type="OrthoDB" id="244285at2"/>
<evidence type="ECO:0000256" key="1">
    <source>
        <dbReference type="ARBA" id="ARBA00001947"/>
    </source>
</evidence>
<reference evidence="5 6" key="2">
    <citation type="submission" date="2019-01" db="EMBL/GenBank/DDBJ databases">
        <title>Tautonia sociabilis, a novel thermotolerant planctomycete of Isosphaeraceae family, isolated from a 4000 m deep subterranean habitat.</title>
        <authorList>
            <person name="Kovaleva O.L."/>
            <person name="Elcheninov A.G."/>
            <person name="Van Heerden E."/>
            <person name="Toshchakov S.V."/>
            <person name="Novikov A."/>
            <person name="Bonch-Osmolovskaya E.A."/>
            <person name="Kublanov I.V."/>
        </authorList>
    </citation>
    <scope>NUCLEOTIDE SEQUENCE [LARGE SCALE GENOMIC DNA]</scope>
    <source>
        <strain evidence="5 6">GM2012</strain>
    </source>
</reference>
<comment type="cofactor">
    <cofactor evidence="1">
        <name>Zn(2+)</name>
        <dbReference type="ChEBI" id="CHEBI:29105"/>
    </cofactor>
</comment>
<evidence type="ECO:0000256" key="2">
    <source>
        <dbReference type="ARBA" id="ARBA00022723"/>
    </source>
</evidence>
<dbReference type="GO" id="GO:0008270">
    <property type="term" value="F:zinc ion binding"/>
    <property type="evidence" value="ECO:0007669"/>
    <property type="project" value="InterPro"/>
</dbReference>
<evidence type="ECO:0000313" key="5">
    <source>
        <dbReference type="EMBL" id="RUL87343.1"/>
    </source>
</evidence>
<dbReference type="CDD" id="cd03311">
    <property type="entry name" value="CIMS_C_terminal_like"/>
    <property type="match status" value="1"/>
</dbReference>
<feature type="domain" description="Cobalamin-independent methionine synthase MetE C-terminal/archaeal" evidence="4">
    <location>
        <begin position="19"/>
        <end position="336"/>
    </location>
</feature>
<sequence length="345" mass="37386">MLNSGLPDRPSGGIAVIRTTVVGSYPAPSWLRAFPSREARLDALRSVLKIQELAGLDVIGDGELGRFDPNHPETNGMIDAFVRPMGGVSVEPTTEQVRRWRADPAMSYRSRPAGIVVGPIVEGRLDLPSEDAEVAALTDLPRKFTLTSPYMLARVLGDEYYGDRKAVVLAIADVLARQVQGLSASVLQVDEANVTGNPDDAPIAAEGINRLLRSARGEKAVHLCFGNYGGQVIQRGAYKTLLAFLNALEVDHLVLELARRPEADLQALLGVDPRIGLGIGVIDIKDNVVETPEVVARRIERAASVLGADRLRFVHPDCGLWMLPRAVADAKLRALVRGRDLFEGR</sequence>
<gene>
    <name evidence="5" type="ORF">TsocGM_12475</name>
</gene>
<keyword evidence="6" id="KW-1185">Reference proteome</keyword>
<evidence type="ECO:0000259" key="4">
    <source>
        <dbReference type="Pfam" id="PF01717"/>
    </source>
</evidence>
<dbReference type="Pfam" id="PF01717">
    <property type="entry name" value="Meth_synt_2"/>
    <property type="match status" value="1"/>
</dbReference>
<dbReference type="InterPro" id="IPR038071">
    <property type="entry name" value="UROD/MetE-like_sf"/>
</dbReference>
<dbReference type="SUPFAM" id="SSF51726">
    <property type="entry name" value="UROD/MetE-like"/>
    <property type="match status" value="1"/>
</dbReference>
<organism evidence="5 6">
    <name type="scientific">Tautonia sociabilis</name>
    <dbReference type="NCBI Taxonomy" id="2080755"/>
    <lineage>
        <taxon>Bacteria</taxon>
        <taxon>Pseudomonadati</taxon>
        <taxon>Planctomycetota</taxon>
        <taxon>Planctomycetia</taxon>
        <taxon>Isosphaerales</taxon>
        <taxon>Isosphaeraceae</taxon>
        <taxon>Tautonia</taxon>
    </lineage>
</organism>
<keyword evidence="3" id="KW-0862">Zinc</keyword>
<dbReference type="GO" id="GO:0009086">
    <property type="term" value="P:methionine biosynthetic process"/>
    <property type="evidence" value="ECO:0007669"/>
    <property type="project" value="InterPro"/>
</dbReference>
<dbReference type="PANTHER" id="PTHR30519">
    <property type="entry name" value="5-METHYLTETRAHYDROPTEROYLTRIGLUTAMATE--HOMOCYSTEINE METHYLTRANSFERASE"/>
    <property type="match status" value="1"/>
</dbReference>
<dbReference type="InterPro" id="IPR002629">
    <property type="entry name" value="Met_Synth_C/arc"/>
</dbReference>
<name>A0A432MJ07_9BACT</name>
<protein>
    <submittedName>
        <fullName evidence="5">Methionine synthase</fullName>
    </submittedName>
</protein>
<dbReference type="GO" id="GO:0003871">
    <property type="term" value="F:5-methyltetrahydropteroyltriglutamate-homocysteine S-methyltransferase activity"/>
    <property type="evidence" value="ECO:0007669"/>
    <property type="project" value="InterPro"/>
</dbReference>
<evidence type="ECO:0000313" key="6">
    <source>
        <dbReference type="Proteomes" id="UP000280296"/>
    </source>
</evidence>
<dbReference type="EMBL" id="RYZH01000022">
    <property type="protein sequence ID" value="RUL87343.1"/>
    <property type="molecule type" value="Genomic_DNA"/>
</dbReference>
<evidence type="ECO:0000256" key="3">
    <source>
        <dbReference type="ARBA" id="ARBA00022833"/>
    </source>
</evidence>
<dbReference type="AlphaFoldDB" id="A0A432MJ07"/>